<keyword evidence="2" id="KW-1185">Reference proteome</keyword>
<comment type="caution">
    <text evidence="1">The sequence shown here is derived from an EMBL/GenBank/DDBJ whole genome shotgun (WGS) entry which is preliminary data.</text>
</comment>
<proteinExistence type="predicted"/>
<dbReference type="Proteomes" id="UP000735302">
    <property type="component" value="Unassembled WGS sequence"/>
</dbReference>
<sequence>MPPFYLRSMVSSLLNGLPEQHQHGAKYVCICCCTQWDPVLTPEDIIQEHGSSSQGVDIDQFPAFRQNMQFLIQITMSESTWIQSYACFLHL</sequence>
<organism evidence="1 2">
    <name type="scientific">Plakobranchus ocellatus</name>
    <dbReference type="NCBI Taxonomy" id="259542"/>
    <lineage>
        <taxon>Eukaryota</taxon>
        <taxon>Metazoa</taxon>
        <taxon>Spiralia</taxon>
        <taxon>Lophotrochozoa</taxon>
        <taxon>Mollusca</taxon>
        <taxon>Gastropoda</taxon>
        <taxon>Heterobranchia</taxon>
        <taxon>Euthyneura</taxon>
        <taxon>Panpulmonata</taxon>
        <taxon>Sacoglossa</taxon>
        <taxon>Placobranchoidea</taxon>
        <taxon>Plakobranchidae</taxon>
        <taxon>Plakobranchus</taxon>
    </lineage>
</organism>
<dbReference type="AlphaFoldDB" id="A0AAV4A4J3"/>
<gene>
    <name evidence="1" type="ORF">PoB_002964600</name>
</gene>
<evidence type="ECO:0000313" key="2">
    <source>
        <dbReference type="Proteomes" id="UP000735302"/>
    </source>
</evidence>
<protein>
    <submittedName>
        <fullName evidence="1">Uncharacterized protein</fullName>
    </submittedName>
</protein>
<evidence type="ECO:0000313" key="1">
    <source>
        <dbReference type="EMBL" id="GFO03141.1"/>
    </source>
</evidence>
<reference evidence="1 2" key="1">
    <citation type="journal article" date="2021" name="Elife">
        <title>Chloroplast acquisition without the gene transfer in kleptoplastic sea slugs, Plakobranchus ocellatus.</title>
        <authorList>
            <person name="Maeda T."/>
            <person name="Takahashi S."/>
            <person name="Yoshida T."/>
            <person name="Shimamura S."/>
            <person name="Takaki Y."/>
            <person name="Nagai Y."/>
            <person name="Toyoda A."/>
            <person name="Suzuki Y."/>
            <person name="Arimoto A."/>
            <person name="Ishii H."/>
            <person name="Satoh N."/>
            <person name="Nishiyama T."/>
            <person name="Hasebe M."/>
            <person name="Maruyama T."/>
            <person name="Minagawa J."/>
            <person name="Obokata J."/>
            <person name="Shigenobu S."/>
        </authorList>
    </citation>
    <scope>NUCLEOTIDE SEQUENCE [LARGE SCALE GENOMIC DNA]</scope>
</reference>
<name>A0AAV4A4J3_9GAST</name>
<dbReference type="EMBL" id="BLXT01003724">
    <property type="protein sequence ID" value="GFO03141.1"/>
    <property type="molecule type" value="Genomic_DNA"/>
</dbReference>
<accession>A0AAV4A4J3</accession>